<organism evidence="1">
    <name type="scientific">Rhizophora mucronata</name>
    <name type="common">Asiatic mangrove</name>
    <dbReference type="NCBI Taxonomy" id="61149"/>
    <lineage>
        <taxon>Eukaryota</taxon>
        <taxon>Viridiplantae</taxon>
        <taxon>Streptophyta</taxon>
        <taxon>Embryophyta</taxon>
        <taxon>Tracheophyta</taxon>
        <taxon>Spermatophyta</taxon>
        <taxon>Magnoliopsida</taxon>
        <taxon>eudicotyledons</taxon>
        <taxon>Gunneridae</taxon>
        <taxon>Pentapetalae</taxon>
        <taxon>rosids</taxon>
        <taxon>fabids</taxon>
        <taxon>Malpighiales</taxon>
        <taxon>Rhizophoraceae</taxon>
        <taxon>Rhizophora</taxon>
    </lineage>
</organism>
<reference evidence="1" key="1">
    <citation type="submission" date="2018-02" db="EMBL/GenBank/DDBJ databases">
        <title>Rhizophora mucronata_Transcriptome.</title>
        <authorList>
            <person name="Meera S.P."/>
            <person name="Sreeshan A."/>
            <person name="Augustine A."/>
        </authorList>
    </citation>
    <scope>NUCLEOTIDE SEQUENCE</scope>
    <source>
        <tissue evidence="1">Leaf</tissue>
    </source>
</reference>
<dbReference type="EMBL" id="GGEC01025576">
    <property type="protein sequence ID" value="MBX06060.1"/>
    <property type="molecule type" value="Transcribed_RNA"/>
</dbReference>
<accession>A0A2P2KK13</accession>
<protein>
    <submittedName>
        <fullName evidence="1">F-actin-capping protein subunit alpha isoform X1</fullName>
    </submittedName>
</protein>
<sequence>MTNSKSDPGPSMSFPLSQYTEQKPFGYASPTYFRISASKAQLPHIHS</sequence>
<dbReference type="AlphaFoldDB" id="A0A2P2KK13"/>
<evidence type="ECO:0000313" key="1">
    <source>
        <dbReference type="EMBL" id="MBX06060.1"/>
    </source>
</evidence>
<name>A0A2P2KK13_RHIMU</name>
<proteinExistence type="predicted"/>